<gene>
    <name evidence="1" type="ORF">LOK49_LG02G03062</name>
</gene>
<dbReference type="EMBL" id="CM045760">
    <property type="protein sequence ID" value="KAI8026519.1"/>
    <property type="molecule type" value="Genomic_DNA"/>
</dbReference>
<accession>A0ACC0IL34</accession>
<comment type="caution">
    <text evidence="1">The sequence shown here is derived from an EMBL/GenBank/DDBJ whole genome shotgun (WGS) entry which is preliminary data.</text>
</comment>
<sequence length="135" mass="14199">MSALLAIDNISSPFSALVNLSVESLIASSIRPAYSFSSNSLLSALNPIKTNVCGFPKEFSGTGRPVLVLPRKIILRVSVFTLGHAGEGLPYQCCRRHDTCCGVVAFGGGVVTVGGCDFFSAGLVLPPLKLEKNIQ</sequence>
<evidence type="ECO:0000313" key="1">
    <source>
        <dbReference type="EMBL" id="KAI8026519.1"/>
    </source>
</evidence>
<evidence type="ECO:0000313" key="2">
    <source>
        <dbReference type="Proteomes" id="UP001060215"/>
    </source>
</evidence>
<dbReference type="Proteomes" id="UP001060215">
    <property type="component" value="Chromosome 3"/>
</dbReference>
<reference evidence="1 2" key="1">
    <citation type="journal article" date="2022" name="Plant J.">
        <title>Chromosome-level genome of Camellia lanceoleosa provides a valuable resource for understanding genome evolution and self-incompatibility.</title>
        <authorList>
            <person name="Gong W."/>
            <person name="Xiao S."/>
            <person name="Wang L."/>
            <person name="Liao Z."/>
            <person name="Chang Y."/>
            <person name="Mo W."/>
            <person name="Hu G."/>
            <person name="Li W."/>
            <person name="Zhao G."/>
            <person name="Zhu H."/>
            <person name="Hu X."/>
            <person name="Ji K."/>
            <person name="Xiang X."/>
            <person name="Song Q."/>
            <person name="Yuan D."/>
            <person name="Jin S."/>
            <person name="Zhang L."/>
        </authorList>
    </citation>
    <scope>NUCLEOTIDE SEQUENCE [LARGE SCALE GENOMIC DNA]</scope>
    <source>
        <strain evidence="1">SQ_2022a</strain>
    </source>
</reference>
<proteinExistence type="predicted"/>
<name>A0ACC0IL34_9ERIC</name>
<protein>
    <submittedName>
        <fullName evidence="1">Uncharacterized protein</fullName>
    </submittedName>
</protein>
<organism evidence="1 2">
    <name type="scientific">Camellia lanceoleosa</name>
    <dbReference type="NCBI Taxonomy" id="1840588"/>
    <lineage>
        <taxon>Eukaryota</taxon>
        <taxon>Viridiplantae</taxon>
        <taxon>Streptophyta</taxon>
        <taxon>Embryophyta</taxon>
        <taxon>Tracheophyta</taxon>
        <taxon>Spermatophyta</taxon>
        <taxon>Magnoliopsida</taxon>
        <taxon>eudicotyledons</taxon>
        <taxon>Gunneridae</taxon>
        <taxon>Pentapetalae</taxon>
        <taxon>asterids</taxon>
        <taxon>Ericales</taxon>
        <taxon>Theaceae</taxon>
        <taxon>Camellia</taxon>
    </lineage>
</organism>
<keyword evidence="2" id="KW-1185">Reference proteome</keyword>